<reference evidence="1" key="1">
    <citation type="submission" date="2021-02" db="EMBL/GenBank/DDBJ databases">
        <authorList>
            <consortium name="DOE Joint Genome Institute"/>
            <person name="Ahrendt S."/>
            <person name="Looney B.P."/>
            <person name="Miyauchi S."/>
            <person name="Morin E."/>
            <person name="Drula E."/>
            <person name="Courty P.E."/>
            <person name="Chicoki N."/>
            <person name="Fauchery L."/>
            <person name="Kohler A."/>
            <person name="Kuo A."/>
            <person name="Labutti K."/>
            <person name="Pangilinan J."/>
            <person name="Lipzen A."/>
            <person name="Riley R."/>
            <person name="Andreopoulos W."/>
            <person name="He G."/>
            <person name="Johnson J."/>
            <person name="Barry K.W."/>
            <person name="Grigoriev I.V."/>
            <person name="Nagy L."/>
            <person name="Hibbett D."/>
            <person name="Henrissat B."/>
            <person name="Matheny P.B."/>
            <person name="Labbe J."/>
            <person name="Martin F."/>
        </authorList>
    </citation>
    <scope>NUCLEOTIDE SEQUENCE</scope>
    <source>
        <strain evidence="1">FP105234-sp</strain>
    </source>
</reference>
<dbReference type="EMBL" id="MU276704">
    <property type="protein sequence ID" value="KAI0037819.1"/>
    <property type="molecule type" value="Genomic_DNA"/>
</dbReference>
<keyword evidence="2" id="KW-1185">Reference proteome</keyword>
<sequence length="173" mass="19659">MVPVLPLDIHTLVIEWVYKASQYTAVDHRTLRICALVCRAWTSIAQRLLFRTLPYPDFSDGHGDTSPPVLSLLRTIRASPRLAEHVTAVNLKLCRPRVYPSDGVNRVALLELCPNVKCINILGDIWGDTLDAYEARLRALPILPTFLSIKGWYTEVARIVHIWPSLPSRWTCF</sequence>
<proteinExistence type="predicted"/>
<gene>
    <name evidence="1" type="ORF">FA95DRAFT_1367147</name>
</gene>
<evidence type="ECO:0000313" key="1">
    <source>
        <dbReference type="EMBL" id="KAI0037819.1"/>
    </source>
</evidence>
<organism evidence="1 2">
    <name type="scientific">Auriscalpium vulgare</name>
    <dbReference type="NCBI Taxonomy" id="40419"/>
    <lineage>
        <taxon>Eukaryota</taxon>
        <taxon>Fungi</taxon>
        <taxon>Dikarya</taxon>
        <taxon>Basidiomycota</taxon>
        <taxon>Agaricomycotina</taxon>
        <taxon>Agaricomycetes</taxon>
        <taxon>Russulales</taxon>
        <taxon>Auriscalpiaceae</taxon>
        <taxon>Auriscalpium</taxon>
    </lineage>
</organism>
<dbReference type="Proteomes" id="UP000814033">
    <property type="component" value="Unassembled WGS sequence"/>
</dbReference>
<protein>
    <submittedName>
        <fullName evidence="1">Uncharacterized protein</fullName>
    </submittedName>
</protein>
<name>A0ACB8R141_9AGAM</name>
<accession>A0ACB8R141</accession>
<evidence type="ECO:0000313" key="2">
    <source>
        <dbReference type="Proteomes" id="UP000814033"/>
    </source>
</evidence>
<comment type="caution">
    <text evidence="1">The sequence shown here is derived from an EMBL/GenBank/DDBJ whole genome shotgun (WGS) entry which is preliminary data.</text>
</comment>
<reference evidence="1" key="2">
    <citation type="journal article" date="2022" name="New Phytol.">
        <title>Evolutionary transition to the ectomycorrhizal habit in the genomes of a hyperdiverse lineage of mushroom-forming fungi.</title>
        <authorList>
            <person name="Looney B."/>
            <person name="Miyauchi S."/>
            <person name="Morin E."/>
            <person name="Drula E."/>
            <person name="Courty P.E."/>
            <person name="Kohler A."/>
            <person name="Kuo A."/>
            <person name="LaButti K."/>
            <person name="Pangilinan J."/>
            <person name="Lipzen A."/>
            <person name="Riley R."/>
            <person name="Andreopoulos W."/>
            <person name="He G."/>
            <person name="Johnson J."/>
            <person name="Nolan M."/>
            <person name="Tritt A."/>
            <person name="Barry K.W."/>
            <person name="Grigoriev I.V."/>
            <person name="Nagy L.G."/>
            <person name="Hibbett D."/>
            <person name="Henrissat B."/>
            <person name="Matheny P.B."/>
            <person name="Labbe J."/>
            <person name="Martin F.M."/>
        </authorList>
    </citation>
    <scope>NUCLEOTIDE SEQUENCE</scope>
    <source>
        <strain evidence="1">FP105234-sp</strain>
    </source>
</reference>